<dbReference type="AlphaFoldDB" id="A0A6A4HWZ8"/>
<keyword evidence="2" id="KW-1185">Reference proteome</keyword>
<protein>
    <submittedName>
        <fullName evidence="1">Uncharacterized protein</fullName>
    </submittedName>
</protein>
<proteinExistence type="predicted"/>
<sequence length="138" mass="15257">MNLVLDNLYSDKATLRDCALPKDEPINNSTAEIVLRLSNVEELSFHLVKWSNLLTLILPQSQLAVPSNQKPTSQLISSTIDLMPNFSIDANGEPLPTGVFTPGLCILSFSYFRPQDHTSRAFSSLIYELAGFENVSEA</sequence>
<name>A0A6A4HWZ8_9AGAR</name>
<gene>
    <name evidence="1" type="ORF">BT96DRAFT_918775</name>
</gene>
<evidence type="ECO:0000313" key="1">
    <source>
        <dbReference type="EMBL" id="KAE9401457.1"/>
    </source>
</evidence>
<reference evidence="1" key="1">
    <citation type="journal article" date="2019" name="Environ. Microbiol.">
        <title>Fungal ecological strategies reflected in gene transcription - a case study of two litter decomposers.</title>
        <authorList>
            <person name="Barbi F."/>
            <person name="Kohler A."/>
            <person name="Barry K."/>
            <person name="Baskaran P."/>
            <person name="Daum C."/>
            <person name="Fauchery L."/>
            <person name="Ihrmark K."/>
            <person name="Kuo A."/>
            <person name="LaButti K."/>
            <person name="Lipzen A."/>
            <person name="Morin E."/>
            <person name="Grigoriev I.V."/>
            <person name="Henrissat B."/>
            <person name="Lindahl B."/>
            <person name="Martin F."/>
        </authorList>
    </citation>
    <scope>NUCLEOTIDE SEQUENCE</scope>
    <source>
        <strain evidence="1">JB14</strain>
    </source>
</reference>
<dbReference type="Proteomes" id="UP000799118">
    <property type="component" value="Unassembled WGS sequence"/>
</dbReference>
<evidence type="ECO:0000313" key="2">
    <source>
        <dbReference type="Proteomes" id="UP000799118"/>
    </source>
</evidence>
<accession>A0A6A4HWZ8</accession>
<organism evidence="1 2">
    <name type="scientific">Gymnopus androsaceus JB14</name>
    <dbReference type="NCBI Taxonomy" id="1447944"/>
    <lineage>
        <taxon>Eukaryota</taxon>
        <taxon>Fungi</taxon>
        <taxon>Dikarya</taxon>
        <taxon>Basidiomycota</taxon>
        <taxon>Agaricomycotina</taxon>
        <taxon>Agaricomycetes</taxon>
        <taxon>Agaricomycetidae</taxon>
        <taxon>Agaricales</taxon>
        <taxon>Marasmiineae</taxon>
        <taxon>Omphalotaceae</taxon>
        <taxon>Gymnopus</taxon>
    </lineage>
</organism>
<dbReference type="EMBL" id="ML769445">
    <property type="protein sequence ID" value="KAE9401457.1"/>
    <property type="molecule type" value="Genomic_DNA"/>
</dbReference>